<dbReference type="InterPro" id="IPR036388">
    <property type="entry name" value="WH-like_DNA-bd_sf"/>
</dbReference>
<dbReference type="Proteomes" id="UP001172738">
    <property type="component" value="Unassembled WGS sequence"/>
</dbReference>
<organism evidence="2 3">
    <name type="scientific">Demequina zhanjiangensis</name>
    <dbReference type="NCBI Taxonomy" id="3051659"/>
    <lineage>
        <taxon>Bacteria</taxon>
        <taxon>Bacillati</taxon>
        <taxon>Actinomycetota</taxon>
        <taxon>Actinomycetes</taxon>
        <taxon>Micrococcales</taxon>
        <taxon>Demequinaceae</taxon>
        <taxon>Demequina</taxon>
    </lineage>
</organism>
<dbReference type="Pfam" id="PF12802">
    <property type="entry name" value="MarR_2"/>
    <property type="match status" value="1"/>
</dbReference>
<reference evidence="2" key="1">
    <citation type="submission" date="2023-06" db="EMBL/GenBank/DDBJ databases">
        <title>SYSU T00b26.</title>
        <authorList>
            <person name="Gao L."/>
            <person name="Fang B.-Z."/>
            <person name="Li W.-J."/>
        </authorList>
    </citation>
    <scope>NUCLEOTIDE SEQUENCE</scope>
    <source>
        <strain evidence="2">SYSU T00b26</strain>
    </source>
</reference>
<dbReference type="SUPFAM" id="SSF46785">
    <property type="entry name" value="Winged helix' DNA-binding domain"/>
    <property type="match status" value="1"/>
</dbReference>
<gene>
    <name evidence="2" type="ORF">QQX04_09395</name>
</gene>
<dbReference type="Gene3D" id="1.10.10.10">
    <property type="entry name" value="Winged helix-like DNA-binding domain superfamily/Winged helix DNA-binding domain"/>
    <property type="match status" value="1"/>
</dbReference>
<protein>
    <submittedName>
        <fullName evidence="2">MarR family transcriptional regulator</fullName>
    </submittedName>
</protein>
<dbReference type="InterPro" id="IPR039422">
    <property type="entry name" value="MarR/SlyA-like"/>
</dbReference>
<dbReference type="EMBL" id="JAUHPV010000005">
    <property type="protein sequence ID" value="MDN4473201.1"/>
    <property type="molecule type" value="Genomic_DNA"/>
</dbReference>
<dbReference type="InterPro" id="IPR036390">
    <property type="entry name" value="WH_DNA-bd_sf"/>
</dbReference>
<dbReference type="RefSeq" id="WP_301128492.1">
    <property type="nucleotide sequence ID" value="NZ_JAUHPV010000005.1"/>
</dbReference>
<dbReference type="PRINTS" id="PR00598">
    <property type="entry name" value="HTHMARR"/>
</dbReference>
<keyword evidence="3" id="KW-1185">Reference proteome</keyword>
<sequence length="150" mass="15952">MGTDNAPMDVSPTLDADASFLLARASALTAAAGNRALSSMGLKVRSYSVLALAVEVGPSQRELAERLRLDPSQIVALVDALEAGGYVERRPDPADRRARTITATPAGAELFARARAAVDGAQREILASFSTHEADALRAFLRRIAYSDLR</sequence>
<dbReference type="InterPro" id="IPR000835">
    <property type="entry name" value="HTH_MarR-typ"/>
</dbReference>
<feature type="domain" description="HTH marR-type" evidence="1">
    <location>
        <begin position="15"/>
        <end position="146"/>
    </location>
</feature>
<dbReference type="PANTHER" id="PTHR33164:SF99">
    <property type="entry name" value="MARR FAMILY REGULATORY PROTEIN"/>
    <property type="match status" value="1"/>
</dbReference>
<proteinExistence type="predicted"/>
<dbReference type="PROSITE" id="PS50995">
    <property type="entry name" value="HTH_MARR_2"/>
    <property type="match status" value="1"/>
</dbReference>
<dbReference type="PANTHER" id="PTHR33164">
    <property type="entry name" value="TRANSCRIPTIONAL REGULATOR, MARR FAMILY"/>
    <property type="match status" value="1"/>
</dbReference>
<accession>A0ABT8G226</accession>
<comment type="caution">
    <text evidence="2">The sequence shown here is derived from an EMBL/GenBank/DDBJ whole genome shotgun (WGS) entry which is preliminary data.</text>
</comment>
<name>A0ABT8G226_9MICO</name>
<evidence type="ECO:0000259" key="1">
    <source>
        <dbReference type="PROSITE" id="PS50995"/>
    </source>
</evidence>
<evidence type="ECO:0000313" key="2">
    <source>
        <dbReference type="EMBL" id="MDN4473201.1"/>
    </source>
</evidence>
<evidence type="ECO:0000313" key="3">
    <source>
        <dbReference type="Proteomes" id="UP001172738"/>
    </source>
</evidence>
<dbReference type="SMART" id="SM00347">
    <property type="entry name" value="HTH_MARR"/>
    <property type="match status" value="1"/>
</dbReference>